<accession>A0A8S5LBH2</accession>
<reference evidence="1" key="1">
    <citation type="journal article" date="2021" name="Proc. Natl. Acad. Sci. U.S.A.">
        <title>A Catalog of Tens of Thousands of Viruses from Human Metagenomes Reveals Hidden Associations with Chronic Diseases.</title>
        <authorList>
            <person name="Tisza M.J."/>
            <person name="Buck C.B."/>
        </authorList>
    </citation>
    <scope>NUCLEOTIDE SEQUENCE</scope>
    <source>
        <strain evidence="1">Cteo515</strain>
    </source>
</reference>
<organism evidence="1">
    <name type="scientific">Myoviridae sp. cteo515</name>
    <dbReference type="NCBI Taxonomy" id="2823550"/>
    <lineage>
        <taxon>Viruses</taxon>
        <taxon>Duplodnaviria</taxon>
        <taxon>Heunggongvirae</taxon>
        <taxon>Uroviricota</taxon>
        <taxon>Caudoviricetes</taxon>
    </lineage>
</organism>
<name>A0A8S5LBH2_9CAUD</name>
<dbReference type="EMBL" id="BK014673">
    <property type="protein sequence ID" value="DAD67294.1"/>
    <property type="molecule type" value="Genomic_DNA"/>
</dbReference>
<evidence type="ECO:0000313" key="1">
    <source>
        <dbReference type="EMBL" id="DAD67294.1"/>
    </source>
</evidence>
<proteinExistence type="predicted"/>
<sequence>MTELEQRNLILYFIELGERKGLIKNKYTEEKEKLDNLISELEKILEPMGHSKLLIKLDDTAKTVIEITKNLFFEYGKIANNIDEDYILDYKGLE</sequence>
<protein>
    <submittedName>
        <fullName evidence="1">Uncharacterized protein</fullName>
    </submittedName>
</protein>